<feature type="transmembrane region" description="Helical" evidence="8">
    <location>
        <begin position="363"/>
        <end position="383"/>
    </location>
</feature>
<feature type="transmembrane region" description="Helical" evidence="8">
    <location>
        <begin position="58"/>
        <end position="79"/>
    </location>
</feature>
<feature type="transmembrane region" description="Helical" evidence="8">
    <location>
        <begin position="333"/>
        <end position="351"/>
    </location>
</feature>
<evidence type="ECO:0000256" key="8">
    <source>
        <dbReference type="RuleBase" id="RU363032"/>
    </source>
</evidence>
<feature type="transmembrane region" description="Helical" evidence="8">
    <location>
        <begin position="192"/>
        <end position="212"/>
    </location>
</feature>
<dbReference type="InterPro" id="IPR000515">
    <property type="entry name" value="MetI-like"/>
</dbReference>
<keyword evidence="6 8" id="KW-1133">Transmembrane helix</keyword>
<accession>A0A9W6NCN3</accession>
<dbReference type="SUPFAM" id="SSF161098">
    <property type="entry name" value="MetI-like"/>
    <property type="match status" value="1"/>
</dbReference>
<evidence type="ECO:0000256" key="5">
    <source>
        <dbReference type="ARBA" id="ARBA00022692"/>
    </source>
</evidence>
<reference evidence="10" key="1">
    <citation type="journal article" date="2014" name="Int. J. Syst. Evol. Microbiol.">
        <title>Complete genome sequence of Corynebacterium casei LMG S-19264T (=DSM 44701T), isolated from a smear-ripened cheese.</title>
        <authorList>
            <consortium name="US DOE Joint Genome Institute (JGI-PGF)"/>
            <person name="Walter F."/>
            <person name="Albersmeier A."/>
            <person name="Kalinowski J."/>
            <person name="Ruckert C."/>
        </authorList>
    </citation>
    <scope>NUCLEOTIDE SEQUENCE</scope>
    <source>
        <strain evidence="10">VKM B-2789</strain>
    </source>
</reference>
<evidence type="ECO:0000256" key="2">
    <source>
        <dbReference type="ARBA" id="ARBA00010072"/>
    </source>
</evidence>
<evidence type="ECO:0000256" key="4">
    <source>
        <dbReference type="ARBA" id="ARBA00022475"/>
    </source>
</evidence>
<dbReference type="NCBIfam" id="TIGR01726">
    <property type="entry name" value="HEQRo_perm_3TM"/>
    <property type="match status" value="1"/>
</dbReference>
<dbReference type="AlphaFoldDB" id="A0A9W6NCN3"/>
<feature type="transmembrane region" description="Helical" evidence="8">
    <location>
        <begin position="127"/>
        <end position="145"/>
    </location>
</feature>
<evidence type="ECO:0000256" key="3">
    <source>
        <dbReference type="ARBA" id="ARBA00022448"/>
    </source>
</evidence>
<sequence>MTEKIAGDGTAIMDGAPIVGAGSDTAAKPVARRPATGKAFGSGATTTERMRRWLRANLFSSPLMGTLTVLTLLLLGLALPPIFRWAFLDAVFEGPNRSVCGAGACWAFIADRLEQFVYGRYTPAERWRVDLALLILAGFAALALWPRNPHRTLSVMLLVTLCPAVAALLLVGGVLGLPFVPTDQWGGLSLNIILTFATVVLALPLGVVLALGRRSQLPVIRWSCTAFIEMLRGVPLLTVLFMAMVMLPMFLPEGVTFDRLVRAIIGLSLFVAAYFAEIIRAGLQGIPKGQYEAAAAIGLGFWGAHRLIVLPQAFRLVVPGIVNTVIDLFKDTTLVSIIGLFDLLGVVGQSIKDPNWLGLGREGYVFAALIFFVCCYAMSLLSLRIERRIRSASH</sequence>
<dbReference type="GO" id="GO:0006865">
    <property type="term" value="P:amino acid transport"/>
    <property type="evidence" value="ECO:0007669"/>
    <property type="project" value="TreeGrafter"/>
</dbReference>
<feature type="transmembrane region" description="Helical" evidence="8">
    <location>
        <begin position="157"/>
        <end position="180"/>
    </location>
</feature>
<dbReference type="GO" id="GO:0043190">
    <property type="term" value="C:ATP-binding cassette (ABC) transporter complex"/>
    <property type="evidence" value="ECO:0007669"/>
    <property type="project" value="InterPro"/>
</dbReference>
<dbReference type="RefSeq" id="WP_213359605.1">
    <property type="nucleotide sequence ID" value="NZ_BSFM01000017.1"/>
</dbReference>
<organism evidence="10 11">
    <name type="scientific">Ancylobacter defluvii</name>
    <dbReference type="NCBI Taxonomy" id="1282440"/>
    <lineage>
        <taxon>Bacteria</taxon>
        <taxon>Pseudomonadati</taxon>
        <taxon>Pseudomonadota</taxon>
        <taxon>Alphaproteobacteria</taxon>
        <taxon>Hyphomicrobiales</taxon>
        <taxon>Xanthobacteraceae</taxon>
        <taxon>Ancylobacter</taxon>
    </lineage>
</organism>
<dbReference type="Pfam" id="PF00528">
    <property type="entry name" value="BPD_transp_1"/>
    <property type="match status" value="1"/>
</dbReference>
<comment type="caution">
    <text evidence="10">The sequence shown here is derived from an EMBL/GenBank/DDBJ whole genome shotgun (WGS) entry which is preliminary data.</text>
</comment>
<proteinExistence type="inferred from homology"/>
<feature type="transmembrane region" description="Helical" evidence="8">
    <location>
        <begin position="263"/>
        <end position="283"/>
    </location>
</feature>
<evidence type="ECO:0000313" key="11">
    <source>
        <dbReference type="Proteomes" id="UP001143330"/>
    </source>
</evidence>
<dbReference type="EMBL" id="BSFM01000017">
    <property type="protein sequence ID" value="GLK85825.1"/>
    <property type="molecule type" value="Genomic_DNA"/>
</dbReference>
<keyword evidence="3 8" id="KW-0813">Transport</keyword>
<comment type="subcellular location">
    <subcellularLocation>
        <location evidence="1">Cell inner membrane</location>
        <topology evidence="1">Multi-pass membrane protein</topology>
    </subcellularLocation>
    <subcellularLocation>
        <location evidence="8">Cell membrane</location>
        <topology evidence="8">Multi-pass membrane protein</topology>
    </subcellularLocation>
</comment>
<dbReference type="CDD" id="cd06261">
    <property type="entry name" value="TM_PBP2"/>
    <property type="match status" value="1"/>
</dbReference>
<protein>
    <submittedName>
        <fullName evidence="10">Amino acid ABC transporter permease</fullName>
    </submittedName>
</protein>
<evidence type="ECO:0000256" key="1">
    <source>
        <dbReference type="ARBA" id="ARBA00004429"/>
    </source>
</evidence>
<keyword evidence="4" id="KW-1003">Cell membrane</keyword>
<dbReference type="GO" id="GO:0022857">
    <property type="term" value="F:transmembrane transporter activity"/>
    <property type="evidence" value="ECO:0007669"/>
    <property type="project" value="InterPro"/>
</dbReference>
<name>A0A9W6NCN3_9HYPH</name>
<gene>
    <name evidence="10" type="ORF">GCM10017653_38950</name>
</gene>
<dbReference type="PANTHER" id="PTHR30614">
    <property type="entry name" value="MEMBRANE COMPONENT OF AMINO ACID ABC TRANSPORTER"/>
    <property type="match status" value="1"/>
</dbReference>
<feature type="domain" description="ABC transmembrane type-1" evidence="9">
    <location>
        <begin position="188"/>
        <end position="382"/>
    </location>
</feature>
<dbReference type="Gene3D" id="1.10.3720.10">
    <property type="entry name" value="MetI-like"/>
    <property type="match status" value="1"/>
</dbReference>
<dbReference type="InterPro" id="IPR010065">
    <property type="entry name" value="AA_ABC_transptr_permease_3TM"/>
</dbReference>
<evidence type="ECO:0000256" key="6">
    <source>
        <dbReference type="ARBA" id="ARBA00022989"/>
    </source>
</evidence>
<comment type="similarity">
    <text evidence="2">Belongs to the binding-protein-dependent transport system permease family. HisMQ subfamily.</text>
</comment>
<dbReference type="InterPro" id="IPR035906">
    <property type="entry name" value="MetI-like_sf"/>
</dbReference>
<reference evidence="10" key="2">
    <citation type="submission" date="2023-01" db="EMBL/GenBank/DDBJ databases">
        <authorList>
            <person name="Sun Q."/>
            <person name="Evtushenko L."/>
        </authorList>
    </citation>
    <scope>NUCLEOTIDE SEQUENCE</scope>
    <source>
        <strain evidence="10">VKM B-2789</strain>
    </source>
</reference>
<keyword evidence="11" id="KW-1185">Reference proteome</keyword>
<dbReference type="PROSITE" id="PS50928">
    <property type="entry name" value="ABC_TM1"/>
    <property type="match status" value="1"/>
</dbReference>
<dbReference type="InterPro" id="IPR043429">
    <property type="entry name" value="ArtM/GltK/GlnP/TcyL/YhdX-like"/>
</dbReference>
<feature type="transmembrane region" description="Helical" evidence="8">
    <location>
        <begin position="233"/>
        <end position="251"/>
    </location>
</feature>
<evidence type="ECO:0000256" key="7">
    <source>
        <dbReference type="ARBA" id="ARBA00023136"/>
    </source>
</evidence>
<keyword evidence="5 8" id="KW-0812">Transmembrane</keyword>
<evidence type="ECO:0000259" key="9">
    <source>
        <dbReference type="PROSITE" id="PS50928"/>
    </source>
</evidence>
<dbReference type="Proteomes" id="UP001143330">
    <property type="component" value="Unassembled WGS sequence"/>
</dbReference>
<keyword evidence="7 8" id="KW-0472">Membrane</keyword>
<evidence type="ECO:0000313" key="10">
    <source>
        <dbReference type="EMBL" id="GLK85825.1"/>
    </source>
</evidence>
<dbReference type="PANTHER" id="PTHR30614:SF41">
    <property type="entry name" value="INNER MEMBRANE AMINO-ACID ABC TRANSPORTER PERMEASE PROTEIN YHDY"/>
    <property type="match status" value="1"/>
</dbReference>